<dbReference type="Proteomes" id="UP000243975">
    <property type="component" value="Unassembled WGS sequence"/>
</dbReference>
<protein>
    <submittedName>
        <fullName evidence="2">Uncharacterized protein</fullName>
    </submittedName>
</protein>
<dbReference type="Gramene" id="KVI02651">
    <property type="protein sequence ID" value="KVI02651"/>
    <property type="gene ID" value="Ccrd_019048"/>
</dbReference>
<gene>
    <name evidence="2" type="ORF">Ccrd_019048</name>
</gene>
<name>A0A103Y507_CYNCS</name>
<dbReference type="AlphaFoldDB" id="A0A103Y507"/>
<dbReference type="EMBL" id="LEKV01002647">
    <property type="protein sequence ID" value="KVI02651.1"/>
    <property type="molecule type" value="Genomic_DNA"/>
</dbReference>
<evidence type="ECO:0000313" key="3">
    <source>
        <dbReference type="Proteomes" id="UP000243975"/>
    </source>
</evidence>
<proteinExistence type="predicted"/>
<sequence>MTDKKRRGVDQVEVAMTNGYSSRKKVDKREGQPILSPLLSPSPPPPPSIPKPSTTATRVCPTPPSTPPSFGRSGGCNYYTLPLSTSQGPYYTYPPPLYNNNYPTQEPPNLIMSYVLYCYYSLPPPASSATVSIPRAITFVLTQLHFALILLVS</sequence>
<reference evidence="2 3" key="1">
    <citation type="journal article" date="2016" name="Sci. Rep.">
        <title>The genome sequence of the outbreeding globe artichoke constructed de novo incorporating a phase-aware low-pass sequencing strategy of F1 progeny.</title>
        <authorList>
            <person name="Scaglione D."/>
            <person name="Reyes-Chin-Wo S."/>
            <person name="Acquadro A."/>
            <person name="Froenicke L."/>
            <person name="Portis E."/>
            <person name="Beitel C."/>
            <person name="Tirone M."/>
            <person name="Mauro R."/>
            <person name="Lo Monaco A."/>
            <person name="Mauromicale G."/>
            <person name="Faccioli P."/>
            <person name="Cattivelli L."/>
            <person name="Rieseberg L."/>
            <person name="Michelmore R."/>
            <person name="Lanteri S."/>
        </authorList>
    </citation>
    <scope>NUCLEOTIDE SEQUENCE [LARGE SCALE GENOMIC DNA]</scope>
    <source>
        <strain evidence="2">2C</strain>
    </source>
</reference>
<evidence type="ECO:0000256" key="1">
    <source>
        <dbReference type="SAM" id="MobiDB-lite"/>
    </source>
</evidence>
<evidence type="ECO:0000313" key="2">
    <source>
        <dbReference type="EMBL" id="KVI02651.1"/>
    </source>
</evidence>
<comment type="caution">
    <text evidence="2">The sequence shown here is derived from an EMBL/GenBank/DDBJ whole genome shotgun (WGS) entry which is preliminary data.</text>
</comment>
<organism evidence="2 3">
    <name type="scientific">Cynara cardunculus var. scolymus</name>
    <name type="common">Globe artichoke</name>
    <name type="synonym">Cynara scolymus</name>
    <dbReference type="NCBI Taxonomy" id="59895"/>
    <lineage>
        <taxon>Eukaryota</taxon>
        <taxon>Viridiplantae</taxon>
        <taxon>Streptophyta</taxon>
        <taxon>Embryophyta</taxon>
        <taxon>Tracheophyta</taxon>
        <taxon>Spermatophyta</taxon>
        <taxon>Magnoliopsida</taxon>
        <taxon>eudicotyledons</taxon>
        <taxon>Gunneridae</taxon>
        <taxon>Pentapetalae</taxon>
        <taxon>asterids</taxon>
        <taxon>campanulids</taxon>
        <taxon>Asterales</taxon>
        <taxon>Asteraceae</taxon>
        <taxon>Carduoideae</taxon>
        <taxon>Cardueae</taxon>
        <taxon>Carduinae</taxon>
        <taxon>Cynara</taxon>
    </lineage>
</organism>
<accession>A0A103Y507</accession>
<keyword evidence="3" id="KW-1185">Reference proteome</keyword>
<feature type="compositionally biased region" description="Pro residues" evidence="1">
    <location>
        <begin position="40"/>
        <end position="50"/>
    </location>
</feature>
<feature type="region of interest" description="Disordered" evidence="1">
    <location>
        <begin position="1"/>
        <end position="71"/>
    </location>
</feature>